<proteinExistence type="predicted"/>
<dbReference type="Proteomes" id="UP000886998">
    <property type="component" value="Unassembled WGS sequence"/>
</dbReference>
<gene>
    <name evidence="1" type="ORF">TNIN_489811</name>
</gene>
<reference evidence="1" key="1">
    <citation type="submission" date="2020-08" db="EMBL/GenBank/DDBJ databases">
        <title>Multicomponent nature underlies the extraordinary mechanical properties of spider dragline silk.</title>
        <authorList>
            <person name="Kono N."/>
            <person name="Nakamura H."/>
            <person name="Mori M."/>
            <person name="Yoshida Y."/>
            <person name="Ohtoshi R."/>
            <person name="Malay A.D."/>
            <person name="Moran D.A.P."/>
            <person name="Tomita M."/>
            <person name="Numata K."/>
            <person name="Arakawa K."/>
        </authorList>
    </citation>
    <scope>NUCLEOTIDE SEQUENCE</scope>
</reference>
<keyword evidence="2" id="KW-1185">Reference proteome</keyword>
<evidence type="ECO:0000313" key="1">
    <source>
        <dbReference type="EMBL" id="GFY39950.1"/>
    </source>
</evidence>
<protein>
    <submittedName>
        <fullName evidence="1">Uncharacterized protein</fullName>
    </submittedName>
</protein>
<comment type="caution">
    <text evidence="1">The sequence shown here is derived from an EMBL/GenBank/DDBJ whole genome shotgun (WGS) entry which is preliminary data.</text>
</comment>
<name>A0A8X6WRJ9_9ARAC</name>
<organism evidence="1 2">
    <name type="scientific">Trichonephila inaurata madagascariensis</name>
    <dbReference type="NCBI Taxonomy" id="2747483"/>
    <lineage>
        <taxon>Eukaryota</taxon>
        <taxon>Metazoa</taxon>
        <taxon>Ecdysozoa</taxon>
        <taxon>Arthropoda</taxon>
        <taxon>Chelicerata</taxon>
        <taxon>Arachnida</taxon>
        <taxon>Araneae</taxon>
        <taxon>Araneomorphae</taxon>
        <taxon>Entelegynae</taxon>
        <taxon>Araneoidea</taxon>
        <taxon>Nephilidae</taxon>
        <taxon>Trichonephila</taxon>
        <taxon>Trichonephila inaurata</taxon>
    </lineage>
</organism>
<accession>A0A8X6WRJ9</accession>
<sequence>YIAWINSSRHQFRSIYCKQESRNSSSLQLTYQWKHISFRDNPADLISRESVATDVKTPGILVVRAIFCHGEIMDDSRQMTGL</sequence>
<evidence type="ECO:0000313" key="2">
    <source>
        <dbReference type="Proteomes" id="UP000886998"/>
    </source>
</evidence>
<feature type="non-terminal residue" evidence="1">
    <location>
        <position position="1"/>
    </location>
</feature>
<dbReference type="AlphaFoldDB" id="A0A8X6WRJ9"/>
<dbReference type="EMBL" id="BMAV01001599">
    <property type="protein sequence ID" value="GFY39950.1"/>
    <property type="molecule type" value="Genomic_DNA"/>
</dbReference>